<name>A0A433MCT9_9BURK</name>
<sequence length="70" mass="7864">MTHPIELTIEEPLPGAFVWQLLETDDQGKRPRVLRKAFEPVESYELALSSGQRALQSEIRHRAPHGASAT</sequence>
<gene>
    <name evidence="1" type="ORF">EJP67_01045</name>
</gene>
<dbReference type="OrthoDB" id="8853911at2"/>
<reference evidence="1 2" key="1">
    <citation type="submission" date="2018-12" db="EMBL/GenBank/DDBJ databases">
        <title>The genome sequences of Variovorax guangxiensis DSM 27352.</title>
        <authorList>
            <person name="Gao J."/>
            <person name="Sun J."/>
        </authorList>
    </citation>
    <scope>NUCLEOTIDE SEQUENCE [LARGE SCALE GENOMIC DNA]</scope>
    <source>
        <strain evidence="1 2">DSM 27352</strain>
    </source>
</reference>
<dbReference type="AlphaFoldDB" id="A0A433MCT9"/>
<accession>A0A433MCT9</accession>
<evidence type="ECO:0000313" key="2">
    <source>
        <dbReference type="Proteomes" id="UP000281118"/>
    </source>
</evidence>
<comment type="caution">
    <text evidence="1">The sequence shown here is derived from an EMBL/GenBank/DDBJ whole genome shotgun (WGS) entry which is preliminary data.</text>
</comment>
<protein>
    <submittedName>
        <fullName evidence="1">Uncharacterized protein</fullName>
    </submittedName>
</protein>
<dbReference type="EMBL" id="RXFT01000001">
    <property type="protein sequence ID" value="RUR65637.1"/>
    <property type="molecule type" value="Genomic_DNA"/>
</dbReference>
<proteinExistence type="predicted"/>
<dbReference type="Proteomes" id="UP000281118">
    <property type="component" value="Unassembled WGS sequence"/>
</dbReference>
<organism evidence="1 2">
    <name type="scientific">Variovorax guangxiensis</name>
    <dbReference type="NCBI Taxonomy" id="1775474"/>
    <lineage>
        <taxon>Bacteria</taxon>
        <taxon>Pseudomonadati</taxon>
        <taxon>Pseudomonadota</taxon>
        <taxon>Betaproteobacteria</taxon>
        <taxon>Burkholderiales</taxon>
        <taxon>Comamonadaceae</taxon>
        <taxon>Variovorax</taxon>
    </lineage>
</organism>
<evidence type="ECO:0000313" key="1">
    <source>
        <dbReference type="EMBL" id="RUR65637.1"/>
    </source>
</evidence>
<dbReference type="RefSeq" id="WP_126018503.1">
    <property type="nucleotide sequence ID" value="NZ_RXFT01000001.1"/>
</dbReference>